<evidence type="ECO:0000313" key="3">
    <source>
        <dbReference type="Proteomes" id="UP000095657"/>
    </source>
</evidence>
<evidence type="ECO:0008006" key="4">
    <source>
        <dbReference type="Google" id="ProtNLM"/>
    </source>
</evidence>
<evidence type="ECO:0000256" key="1">
    <source>
        <dbReference type="SAM" id="SignalP"/>
    </source>
</evidence>
<dbReference type="RefSeq" id="WP_055172986.1">
    <property type="nucleotide sequence ID" value="NZ_CZAI01000007.1"/>
</dbReference>
<keyword evidence="1" id="KW-0732">Signal</keyword>
<sequence>MAKSYSLAFISLFLLLFNSCQSIEQISIDYLQPADLSFPPQLRKVAVVNNTSDAPDNKLITEVQKTKENVPEVSRATAYANGDPKIAAESLAEEIAHQNYFDEVVICDSALRANDKLARENMLSQEEVSQLASDLGVDFIIALENLQFKATKTIRYLPDFNCYQGAMDVKVYPTVRVYVPGRSKPMTTLHPNDSIFWEDFGGSVTEAAARIIPEREMLKEAAEFAGTVPVKHLVPIWKTGKRYLYTGGSVQMRDAAIYVRENSWDNAFELWHQAFEETKNTKKQMRAAFNIAVYYETKDSLSQAVKWAEKAQQLAKKIEKKNVVNNVKASIDDVPNYYLTSLYLAELKERNAQISKLKMQMSRFNDDF</sequence>
<dbReference type="STRING" id="47678.ERS852494_03050"/>
<evidence type="ECO:0000313" key="2">
    <source>
        <dbReference type="EMBL" id="CUP77556.1"/>
    </source>
</evidence>
<accession>A0A174R0P8</accession>
<dbReference type="EMBL" id="CZAI01000007">
    <property type="protein sequence ID" value="CUP77556.1"/>
    <property type="molecule type" value="Genomic_DNA"/>
</dbReference>
<name>A0A174R0P8_9BACE</name>
<dbReference type="Proteomes" id="UP000095657">
    <property type="component" value="Unassembled WGS sequence"/>
</dbReference>
<dbReference type="InterPro" id="IPR045921">
    <property type="entry name" value="DUF6340"/>
</dbReference>
<feature type="signal peptide" evidence="1">
    <location>
        <begin position="1"/>
        <end position="22"/>
    </location>
</feature>
<feature type="chain" id="PRO_5008031493" description="Tetratricopeptide repeat protein" evidence="1">
    <location>
        <begin position="23"/>
        <end position="368"/>
    </location>
</feature>
<dbReference type="Pfam" id="PF19867">
    <property type="entry name" value="DUF6340"/>
    <property type="match status" value="1"/>
</dbReference>
<gene>
    <name evidence="2" type="ORF">ERS852494_03050</name>
</gene>
<reference evidence="2 3" key="1">
    <citation type="submission" date="2015-09" db="EMBL/GenBank/DDBJ databases">
        <authorList>
            <consortium name="Pathogen Informatics"/>
        </authorList>
    </citation>
    <scope>NUCLEOTIDE SEQUENCE [LARGE SCALE GENOMIC DNA]</scope>
    <source>
        <strain evidence="2 3">2789STDY5834880</strain>
    </source>
</reference>
<dbReference type="AlphaFoldDB" id="A0A174R0P8"/>
<organism evidence="2 3">
    <name type="scientific">Bacteroides caccae</name>
    <dbReference type="NCBI Taxonomy" id="47678"/>
    <lineage>
        <taxon>Bacteria</taxon>
        <taxon>Pseudomonadati</taxon>
        <taxon>Bacteroidota</taxon>
        <taxon>Bacteroidia</taxon>
        <taxon>Bacteroidales</taxon>
        <taxon>Bacteroidaceae</taxon>
        <taxon>Bacteroides</taxon>
    </lineage>
</organism>
<proteinExistence type="predicted"/>
<protein>
    <recommendedName>
        <fullName evidence="4">Tetratricopeptide repeat protein</fullName>
    </recommendedName>
</protein>